<gene>
    <name evidence="2" type="ORF">OEZ85_006483</name>
</gene>
<accession>A0ABY8TVE7</accession>
<keyword evidence="3" id="KW-1185">Reference proteome</keyword>
<name>A0ABY8TVE7_TETOB</name>
<evidence type="ECO:0000313" key="2">
    <source>
        <dbReference type="EMBL" id="WIA12859.1"/>
    </source>
</evidence>
<dbReference type="Proteomes" id="UP001244341">
    <property type="component" value="Chromosome 4b"/>
</dbReference>
<dbReference type="EMBL" id="CP126211">
    <property type="protein sequence ID" value="WIA12859.1"/>
    <property type="molecule type" value="Genomic_DNA"/>
</dbReference>
<evidence type="ECO:0000313" key="3">
    <source>
        <dbReference type="Proteomes" id="UP001244341"/>
    </source>
</evidence>
<organism evidence="2 3">
    <name type="scientific">Tetradesmus obliquus</name>
    <name type="common">Green alga</name>
    <name type="synonym">Acutodesmus obliquus</name>
    <dbReference type="NCBI Taxonomy" id="3088"/>
    <lineage>
        <taxon>Eukaryota</taxon>
        <taxon>Viridiplantae</taxon>
        <taxon>Chlorophyta</taxon>
        <taxon>core chlorophytes</taxon>
        <taxon>Chlorophyceae</taxon>
        <taxon>CS clade</taxon>
        <taxon>Sphaeropleales</taxon>
        <taxon>Scenedesmaceae</taxon>
        <taxon>Tetradesmus</taxon>
    </lineage>
</organism>
<sequence>MNNDKNLDAASHHLGAPGEPVHPNQVLPPEQGPDLLEDTALPISGLQEAFAKACLESWSLRQLRAA</sequence>
<reference evidence="2 3" key="1">
    <citation type="submission" date="2023-05" db="EMBL/GenBank/DDBJ databases">
        <title>A 100% complete, gapless, phased diploid assembly of the Scenedesmus obliquus UTEX 3031 genome.</title>
        <authorList>
            <person name="Biondi T.C."/>
            <person name="Hanschen E.R."/>
            <person name="Kwon T."/>
            <person name="Eng W."/>
            <person name="Kruse C.P.S."/>
            <person name="Koehler S.I."/>
            <person name="Kunde Y."/>
            <person name="Gleasner C.D."/>
            <person name="You Mak K.T."/>
            <person name="Polle J."/>
            <person name="Hovde B.T."/>
            <person name="Starkenburg S.R."/>
        </authorList>
    </citation>
    <scope>NUCLEOTIDE SEQUENCE [LARGE SCALE GENOMIC DNA]</scope>
    <source>
        <strain evidence="2 3">DOE0152z</strain>
    </source>
</reference>
<evidence type="ECO:0000256" key="1">
    <source>
        <dbReference type="SAM" id="MobiDB-lite"/>
    </source>
</evidence>
<proteinExistence type="predicted"/>
<feature type="region of interest" description="Disordered" evidence="1">
    <location>
        <begin position="1"/>
        <end position="37"/>
    </location>
</feature>
<protein>
    <submittedName>
        <fullName evidence="2">Uncharacterized protein</fullName>
    </submittedName>
</protein>
<feature type="compositionally biased region" description="Basic and acidic residues" evidence="1">
    <location>
        <begin position="1"/>
        <end position="11"/>
    </location>
</feature>